<proteinExistence type="inferred from homology"/>
<dbReference type="Gene3D" id="3.40.50.360">
    <property type="match status" value="1"/>
</dbReference>
<keyword evidence="2" id="KW-0560">Oxidoreductase</keyword>
<evidence type="ECO:0000313" key="6">
    <source>
        <dbReference type="Proteomes" id="UP000271468"/>
    </source>
</evidence>
<dbReference type="InterPro" id="IPR051545">
    <property type="entry name" value="NAD(P)H_dehydrogenase_qn"/>
</dbReference>
<feature type="domain" description="Flavodoxin-like fold" evidence="4">
    <location>
        <begin position="34"/>
        <end position="213"/>
    </location>
</feature>
<dbReference type="SUPFAM" id="SSF52218">
    <property type="entry name" value="Flavoproteins"/>
    <property type="match status" value="1"/>
</dbReference>
<comment type="caution">
    <text evidence="5">The sequence shown here is derived from an EMBL/GenBank/DDBJ whole genome shotgun (WGS) entry which is preliminary data.</text>
</comment>
<comment type="similarity">
    <text evidence="1">Belongs to the NAD(P)H dehydrogenase (quinone) family.</text>
</comment>
<dbReference type="Pfam" id="PF02525">
    <property type="entry name" value="Flavodoxin_2"/>
    <property type="match status" value="1"/>
</dbReference>
<evidence type="ECO:0000256" key="3">
    <source>
        <dbReference type="SAM" id="MobiDB-lite"/>
    </source>
</evidence>
<dbReference type="AlphaFoldDB" id="A0A3M3JAL4"/>
<evidence type="ECO:0000256" key="2">
    <source>
        <dbReference type="ARBA" id="ARBA00023002"/>
    </source>
</evidence>
<dbReference type="InterPro" id="IPR029039">
    <property type="entry name" value="Flavoprotein-like_sf"/>
</dbReference>
<dbReference type="InterPro" id="IPR003680">
    <property type="entry name" value="Flavodoxin_fold"/>
</dbReference>
<feature type="region of interest" description="Disordered" evidence="3">
    <location>
        <begin position="1"/>
        <end position="26"/>
    </location>
</feature>
<dbReference type="GO" id="GO:0003955">
    <property type="term" value="F:NAD(P)H dehydrogenase (quinone) activity"/>
    <property type="evidence" value="ECO:0007669"/>
    <property type="project" value="TreeGrafter"/>
</dbReference>
<protein>
    <recommendedName>
        <fullName evidence="4">Flavodoxin-like fold domain-containing protein</fullName>
    </recommendedName>
</protein>
<dbReference type="PANTHER" id="PTHR10204">
    <property type="entry name" value="NAD P H OXIDOREDUCTASE-RELATED"/>
    <property type="match status" value="1"/>
</dbReference>
<name>A0A3M3JAL4_9PSED</name>
<reference evidence="5 6" key="1">
    <citation type="submission" date="2018-08" db="EMBL/GenBank/DDBJ databases">
        <title>Recombination of ecologically and evolutionarily significant loci maintains genetic cohesion in the Pseudomonas syringae species complex.</title>
        <authorList>
            <person name="Dillon M."/>
            <person name="Thakur S."/>
            <person name="Almeida R.N.D."/>
            <person name="Weir B.S."/>
            <person name="Guttman D.S."/>
        </authorList>
    </citation>
    <scope>NUCLEOTIDE SEQUENCE [LARGE SCALE GENOMIC DNA]</scope>
    <source>
        <strain evidence="5 6">ICMP 12341</strain>
    </source>
</reference>
<dbReference type="PANTHER" id="PTHR10204:SF34">
    <property type="entry name" value="NAD(P)H DEHYDROGENASE [QUINONE] 1 ISOFORM 1"/>
    <property type="match status" value="1"/>
</dbReference>
<dbReference type="GO" id="GO:0005829">
    <property type="term" value="C:cytosol"/>
    <property type="evidence" value="ECO:0007669"/>
    <property type="project" value="TreeGrafter"/>
</dbReference>
<dbReference type="Proteomes" id="UP000271468">
    <property type="component" value="Unassembled WGS sequence"/>
</dbReference>
<evidence type="ECO:0000259" key="4">
    <source>
        <dbReference type="Pfam" id="PF02525"/>
    </source>
</evidence>
<sequence>MRSSTPGSGRKKCSRQAAMADAKSGATPLEGNGKRILMVYGTPKAISFCHALGDAYAQAARGEGHVVRIIKLGELDFDPILHHGYGQTQTLEADLLDAQRQIHWAEHLVFIYPVWWGGLPALLTGFFDRVLMPGFAFKTHGRKHASNELLKGRTAELLVAMDTPARYFHWIYGAPAHRQMVRTILGFCGIKTKRLTEFAPVHSATEQQRQEWILQAQRLGKR</sequence>
<accession>A0A3M3JAL4</accession>
<organism evidence="5 6">
    <name type="scientific">Pseudomonas syringae pv. coriandricola</name>
    <dbReference type="NCBI Taxonomy" id="264453"/>
    <lineage>
        <taxon>Bacteria</taxon>
        <taxon>Pseudomonadati</taxon>
        <taxon>Pseudomonadota</taxon>
        <taxon>Gammaproteobacteria</taxon>
        <taxon>Pseudomonadales</taxon>
        <taxon>Pseudomonadaceae</taxon>
        <taxon>Pseudomonas</taxon>
    </lineage>
</organism>
<gene>
    <name evidence="5" type="ORF">ALQ65_04669</name>
</gene>
<evidence type="ECO:0000256" key="1">
    <source>
        <dbReference type="ARBA" id="ARBA00006252"/>
    </source>
</evidence>
<dbReference type="EMBL" id="RBOV01000359">
    <property type="protein sequence ID" value="RMN07676.1"/>
    <property type="molecule type" value="Genomic_DNA"/>
</dbReference>
<evidence type="ECO:0000313" key="5">
    <source>
        <dbReference type="EMBL" id="RMN07676.1"/>
    </source>
</evidence>